<feature type="compositionally biased region" description="Polar residues" evidence="1">
    <location>
        <begin position="81"/>
        <end position="98"/>
    </location>
</feature>
<evidence type="ECO:0000256" key="1">
    <source>
        <dbReference type="SAM" id="MobiDB-lite"/>
    </source>
</evidence>
<gene>
    <name evidence="2" type="ORF">E1301_Tti022212</name>
</gene>
<evidence type="ECO:0000313" key="3">
    <source>
        <dbReference type="Proteomes" id="UP000324632"/>
    </source>
</evidence>
<feature type="compositionally biased region" description="Low complexity" evidence="1">
    <location>
        <begin position="99"/>
        <end position="110"/>
    </location>
</feature>
<reference evidence="2 3" key="1">
    <citation type="journal article" date="2019" name="Mol. Ecol. Resour.">
        <title>Chromosome-level genome assembly of Triplophysa tibetana, a fish adapted to the harsh high-altitude environment of the Tibetan Plateau.</title>
        <authorList>
            <person name="Yang X."/>
            <person name="Liu H."/>
            <person name="Ma Z."/>
            <person name="Zou Y."/>
            <person name="Zou M."/>
            <person name="Mao Y."/>
            <person name="Li X."/>
            <person name="Wang H."/>
            <person name="Chen T."/>
            <person name="Wang W."/>
            <person name="Yang R."/>
        </authorList>
    </citation>
    <scope>NUCLEOTIDE SEQUENCE [LARGE SCALE GENOMIC DNA]</scope>
    <source>
        <strain evidence="2">TTIB1903HZAU</strain>
        <tissue evidence="2">Muscle</tissue>
    </source>
</reference>
<name>A0A5A9PU32_9TELE</name>
<accession>A0A5A9PU32</accession>
<dbReference type="EMBL" id="SOYY01000002">
    <property type="protein sequence ID" value="KAA0724137.1"/>
    <property type="molecule type" value="Genomic_DNA"/>
</dbReference>
<dbReference type="Proteomes" id="UP000324632">
    <property type="component" value="Chromosome 2"/>
</dbReference>
<sequence length="305" mass="33417">MEQYVLFKGSKRVTLKDDDMSAEKIGRIFQVSSQTLYLTDDSNIAIFPAQSGYFSVLDFTARGHYEVHGDEVEKGVLTPGTPLSTPTASQRFSFTRNTPPSAAAGSGPPKAAMTRSFQRSIYIADLVNGKLRPSRMVVVRFMECEATVHGIIGKVQDALGSYDPVILTDAQGNEILDSEGTKGSIYWKQNARKVFAIAEHDFTEFQGSKRKRSSIRKDDETSSLQDVYDKIEEVVLASQGLQQVISTIKELSELSSQTPAKTLTAVQTEKIKAAFTCIVCKGPIDQPVFATCCRSLIGSSDHHSA</sequence>
<comment type="caution">
    <text evidence="2">The sequence shown here is derived from an EMBL/GenBank/DDBJ whole genome shotgun (WGS) entry which is preliminary data.</text>
</comment>
<dbReference type="AlphaFoldDB" id="A0A5A9PU32"/>
<organism evidence="2 3">
    <name type="scientific">Triplophysa tibetana</name>
    <dbReference type="NCBI Taxonomy" id="1572043"/>
    <lineage>
        <taxon>Eukaryota</taxon>
        <taxon>Metazoa</taxon>
        <taxon>Chordata</taxon>
        <taxon>Craniata</taxon>
        <taxon>Vertebrata</taxon>
        <taxon>Euteleostomi</taxon>
        <taxon>Actinopterygii</taxon>
        <taxon>Neopterygii</taxon>
        <taxon>Teleostei</taxon>
        <taxon>Ostariophysi</taxon>
        <taxon>Cypriniformes</taxon>
        <taxon>Nemacheilidae</taxon>
        <taxon>Triplophysa</taxon>
    </lineage>
</organism>
<proteinExistence type="predicted"/>
<evidence type="ECO:0000313" key="2">
    <source>
        <dbReference type="EMBL" id="KAA0724137.1"/>
    </source>
</evidence>
<feature type="region of interest" description="Disordered" evidence="1">
    <location>
        <begin position="76"/>
        <end position="110"/>
    </location>
</feature>
<protein>
    <submittedName>
        <fullName evidence="2">Uncharacterized protein</fullName>
    </submittedName>
</protein>
<keyword evidence="3" id="KW-1185">Reference proteome</keyword>